<accession>A0A1L3I901</accession>
<dbReference type="Pfam" id="PF14022">
    <property type="entry name" value="DUF4238"/>
    <property type="match status" value="1"/>
</dbReference>
<dbReference type="AlphaFoldDB" id="A0A1L3I901"/>
<organism evidence="1 2">
    <name type="scientific">Phaeobacter porticola</name>
    <dbReference type="NCBI Taxonomy" id="1844006"/>
    <lineage>
        <taxon>Bacteria</taxon>
        <taxon>Pseudomonadati</taxon>
        <taxon>Pseudomonadota</taxon>
        <taxon>Alphaproteobacteria</taxon>
        <taxon>Rhodobacterales</taxon>
        <taxon>Roseobacteraceae</taxon>
        <taxon>Phaeobacter</taxon>
    </lineage>
</organism>
<evidence type="ECO:0008006" key="3">
    <source>
        <dbReference type="Google" id="ProtNLM"/>
    </source>
</evidence>
<dbReference type="InterPro" id="IPR025332">
    <property type="entry name" value="DUF4238"/>
</dbReference>
<keyword evidence="2" id="KW-1185">Reference proteome</keyword>
<protein>
    <recommendedName>
        <fullName evidence="3">DUF4238 domain-containing protein</fullName>
    </recommendedName>
</protein>
<proteinExistence type="predicted"/>
<evidence type="ECO:0000313" key="2">
    <source>
        <dbReference type="Proteomes" id="UP000183859"/>
    </source>
</evidence>
<name>A0A1L3I901_9RHOB</name>
<dbReference type="Gene3D" id="3.10.450.50">
    <property type="match status" value="1"/>
</dbReference>
<dbReference type="RefSeq" id="WP_072505831.1">
    <property type="nucleotide sequence ID" value="NZ_CP016364.1"/>
</dbReference>
<dbReference type="KEGG" id="php:PhaeoP97_03134"/>
<dbReference type="EMBL" id="CP016364">
    <property type="protein sequence ID" value="APG48503.1"/>
    <property type="molecule type" value="Genomic_DNA"/>
</dbReference>
<gene>
    <name evidence="1" type="ORF">PhaeoP97_03134</name>
</gene>
<dbReference type="OrthoDB" id="1551443at2"/>
<reference evidence="2" key="1">
    <citation type="submission" date="2016-07" db="EMBL/GenBank/DDBJ databases">
        <title>Phaeobacter portensis sp. nov., a tropodithietic acid producing bacterium isolated from a German harbor.</title>
        <authorList>
            <person name="Freese H.M."/>
            <person name="Bunk B."/>
            <person name="Breider S."/>
            <person name="Brinkhoff T."/>
        </authorList>
    </citation>
    <scope>NUCLEOTIDE SEQUENCE [LARGE SCALE GENOMIC DNA]</scope>
    <source>
        <strain evidence="2">P97</strain>
    </source>
</reference>
<evidence type="ECO:0000313" key="1">
    <source>
        <dbReference type="EMBL" id="APG48503.1"/>
    </source>
</evidence>
<dbReference type="Proteomes" id="UP000183859">
    <property type="component" value="Chromosome"/>
</dbReference>
<sequence length="808" mass="92582">MGKKEITRDNHYVPIWYQKGFITGSRKKLHYLNLAPDEIQLPDGRTKHHRNLFESHPSQCFYQTDLYSTFFGSNINDEIEKKLFGDIDRLGAPAISAFSNDDVSTWHRHFQDLFLYLDAQKIRTPKGLDWIRSRYPKLDQNALMMEMQGVRTINCTIWSESVREIVSARNSGVKFIVTDHPVTIYNPACPPEHDLCRYPAEPSITLKASQTLFPLDQDHCLILTNLEYAQEPEATEPLEKRTFARQIRESLVRTDKFIKTRELSDQDVISINHVLKSRARRYVAASQKEWLWPERDFEGSWKDVGELLLPPADGLWQFGGETFVGYEDGSVHYQDAFGRTKPKSDTLIKNIKESKIGANDSCGCGSGRKYKKCCRGKPEKQRTSWKSLSIRERNLGFFRGVNAILGTDSGKDWQDVRKELDEEKVKEIHELHGYLWPVDTDIFELLPKPDGMTRAVYSGFIDPRTAPFTVSNACLYFGEVLMQNPFVNPNQMKKEFSPVENPHSYLTQTLKHLMIFFQLAPLIESGHVNLFPDPSSLDPSLQNYAMGLAERRSKEIPLSERDLDIYRRIQEEDFHHTLCMLRKGSQENMLRQADPDASEEHIGYFINHLDRMRQDDPLVLLRDGVYDASQEAGQLSMFQTVPNFELLLFIAQATGAFVVTDSHHRWTEMCAASHRDAGIVLPRIPNTSNFAATTNMPLCEDVQAVSVMLDGGKLGAHRKWIDELYRQLRDQKTKPSDTELLAGLKDATVAVQRDFTDNHTKGISVRMRYAAPAGGMYHNHVQRLMVRCGIEDRPDRAPLAVLMDFGEE</sequence>